<dbReference type="EC" id="1.1.1.268" evidence="4"/>
<dbReference type="InterPro" id="IPR002347">
    <property type="entry name" value="SDR_fam"/>
</dbReference>
<dbReference type="EMBL" id="CAACYE010000005">
    <property type="protein sequence ID" value="VFA84319.1"/>
    <property type="molecule type" value="Genomic_DNA"/>
</dbReference>
<evidence type="ECO:0000259" key="3">
    <source>
        <dbReference type="SMART" id="SM00822"/>
    </source>
</evidence>
<dbReference type="InterPro" id="IPR036291">
    <property type="entry name" value="NAD(P)-bd_dom_sf"/>
</dbReference>
<comment type="similarity">
    <text evidence="1">Belongs to the short-chain dehydrogenases/reductases (SDR) family.</text>
</comment>
<dbReference type="PANTHER" id="PTHR42760:SF123">
    <property type="entry name" value="OXIDOREDUCTASE"/>
    <property type="match status" value="1"/>
</dbReference>
<dbReference type="GO" id="GO:0050574">
    <property type="term" value="F:2-(R)-hydroxypropyl-CoM dehydrogenase activity"/>
    <property type="evidence" value="ECO:0007669"/>
    <property type="project" value="UniProtKB-EC"/>
</dbReference>
<organism evidence="4">
    <name type="scientific">Nocardia farcinica</name>
    <dbReference type="NCBI Taxonomy" id="37329"/>
    <lineage>
        <taxon>Bacteria</taxon>
        <taxon>Bacillati</taxon>
        <taxon>Actinomycetota</taxon>
        <taxon>Actinomycetes</taxon>
        <taxon>Mycobacteriales</taxon>
        <taxon>Nocardiaceae</taxon>
        <taxon>Nocardia</taxon>
    </lineage>
</organism>
<dbReference type="RefSeq" id="WP_137353063.1">
    <property type="nucleotide sequence ID" value="NZ_CAACYE020000001.1"/>
</dbReference>
<dbReference type="Pfam" id="PF13561">
    <property type="entry name" value="adh_short_C2"/>
    <property type="match status" value="1"/>
</dbReference>
<evidence type="ECO:0000256" key="2">
    <source>
        <dbReference type="ARBA" id="ARBA00023002"/>
    </source>
</evidence>
<reference evidence="4" key="1">
    <citation type="submission" date="2019-02" db="EMBL/GenBank/DDBJ databases">
        <authorList>
            <consortium name="Pathogen Informatics"/>
        </authorList>
    </citation>
    <scope>NUCLEOTIDE SEQUENCE</scope>
    <source>
        <strain evidence="4">3012STDY6733949</strain>
    </source>
</reference>
<dbReference type="PRINTS" id="PR00080">
    <property type="entry name" value="SDRFAMILY"/>
</dbReference>
<protein>
    <submittedName>
        <fullName evidence="4">2-(R)-hydroxypropyl-CoM dehydrogenase</fullName>
        <ecNumber evidence="4">1.1.1.268</ecNumber>
    </submittedName>
</protein>
<feature type="domain" description="Ketoreductase" evidence="3">
    <location>
        <begin position="4"/>
        <end position="187"/>
    </location>
</feature>
<name>A0A449GFD3_NOCFR</name>
<dbReference type="GO" id="GO:0030497">
    <property type="term" value="P:fatty acid elongation"/>
    <property type="evidence" value="ECO:0007669"/>
    <property type="project" value="TreeGrafter"/>
</dbReference>
<sequence>MSTPAAIVTGAARGIGRAIVRRLHGDGYRVAAWDIDTARLATLTAELPEVAAIPVDVSDEASVSAAVDATVDTIGGVDAVVNNAGVEVRASLQDHRVEDWNRVLGVNATGPYLVTRATAPHLRGSARAAVVNLASTAVIGFSGQIAYDASKGAVLTLTRSLAVELGPQVRVNAVCPGFIDTDMVREAGLTAVGEKVARNLPLRRVGQPDEVAAAVAFLLSPHAAYVTGQALFVDGGWVRG</sequence>
<evidence type="ECO:0000313" key="4">
    <source>
        <dbReference type="EMBL" id="VFA84319.1"/>
    </source>
</evidence>
<dbReference type="SUPFAM" id="SSF51735">
    <property type="entry name" value="NAD(P)-binding Rossmann-fold domains"/>
    <property type="match status" value="1"/>
</dbReference>
<gene>
    <name evidence="4" type="primary">xecD_1</name>
    <name evidence="4" type="ORF">NCTC1935_02148</name>
</gene>
<evidence type="ECO:0000256" key="1">
    <source>
        <dbReference type="ARBA" id="ARBA00006484"/>
    </source>
</evidence>
<accession>A0A449GFD3</accession>
<keyword evidence="2 4" id="KW-0560">Oxidoreductase</keyword>
<dbReference type="PANTHER" id="PTHR42760">
    <property type="entry name" value="SHORT-CHAIN DEHYDROGENASES/REDUCTASES FAMILY MEMBER"/>
    <property type="match status" value="1"/>
</dbReference>
<dbReference type="SMART" id="SM00822">
    <property type="entry name" value="PKS_KR"/>
    <property type="match status" value="1"/>
</dbReference>
<dbReference type="AlphaFoldDB" id="A0A449GFD3"/>
<dbReference type="InterPro" id="IPR057326">
    <property type="entry name" value="KR_dom"/>
</dbReference>
<dbReference type="FunFam" id="3.40.50.720:FF:000084">
    <property type="entry name" value="Short-chain dehydrogenase reductase"/>
    <property type="match status" value="1"/>
</dbReference>
<dbReference type="PRINTS" id="PR00081">
    <property type="entry name" value="GDHRDH"/>
</dbReference>
<dbReference type="Gene3D" id="3.40.50.720">
    <property type="entry name" value="NAD(P)-binding Rossmann-like Domain"/>
    <property type="match status" value="1"/>
</dbReference>
<proteinExistence type="inferred from homology"/>
<dbReference type="NCBIfam" id="NF005559">
    <property type="entry name" value="PRK07231.1"/>
    <property type="match status" value="1"/>
</dbReference>
<dbReference type="CDD" id="cd05233">
    <property type="entry name" value="SDR_c"/>
    <property type="match status" value="1"/>
</dbReference>